<dbReference type="Pfam" id="PF00536">
    <property type="entry name" value="SAM_1"/>
    <property type="match status" value="2"/>
</dbReference>
<evidence type="ECO:0000256" key="2">
    <source>
        <dbReference type="ARBA" id="ARBA00022737"/>
    </source>
</evidence>
<accession>A0ABR0ZT26</accession>
<feature type="region of interest" description="Disordered" evidence="5">
    <location>
        <begin position="595"/>
        <end position="627"/>
    </location>
</feature>
<dbReference type="Pfam" id="PF26022">
    <property type="entry name" value="CC_Liprin_beta"/>
    <property type="match status" value="1"/>
</dbReference>
<name>A0ABR0ZT26_HUSHU</name>
<dbReference type="InterPro" id="IPR058914">
    <property type="entry name" value="LIPB1/2_CC"/>
</dbReference>
<evidence type="ECO:0000256" key="1">
    <source>
        <dbReference type="ARBA" id="ARBA00007547"/>
    </source>
</evidence>
<feature type="coiled-coil region" evidence="4">
    <location>
        <begin position="141"/>
        <end position="279"/>
    </location>
</feature>
<evidence type="ECO:0000259" key="6">
    <source>
        <dbReference type="PROSITE" id="PS50105"/>
    </source>
</evidence>
<dbReference type="EMBL" id="JAHFZB010000007">
    <property type="protein sequence ID" value="KAK6487969.1"/>
    <property type="molecule type" value="Genomic_DNA"/>
</dbReference>
<feature type="compositionally biased region" description="Basic and acidic residues" evidence="5">
    <location>
        <begin position="491"/>
        <end position="503"/>
    </location>
</feature>
<keyword evidence="3 4" id="KW-0175">Coiled coil</keyword>
<dbReference type="CDD" id="cd09566">
    <property type="entry name" value="SAM_liprin-beta1_2_repeat2"/>
    <property type="match status" value="1"/>
</dbReference>
<feature type="domain" description="SAM" evidence="6">
    <location>
        <begin position="760"/>
        <end position="823"/>
    </location>
</feature>
<keyword evidence="8" id="KW-1185">Reference proteome</keyword>
<dbReference type="InterPro" id="IPR013761">
    <property type="entry name" value="SAM/pointed_sf"/>
</dbReference>
<comment type="caution">
    <text evidence="7">The sequence shown here is derived from an EMBL/GenBank/DDBJ whole genome shotgun (WGS) entry which is preliminary data.</text>
</comment>
<gene>
    <name evidence="7" type="ORF">HHUSO_G9296</name>
</gene>
<dbReference type="PROSITE" id="PS50105">
    <property type="entry name" value="SAM_DOMAIN"/>
    <property type="match status" value="2"/>
</dbReference>
<feature type="domain" description="SAM" evidence="6">
    <location>
        <begin position="688"/>
        <end position="752"/>
    </location>
</feature>
<dbReference type="SMART" id="SM00454">
    <property type="entry name" value="SAM"/>
    <property type="match status" value="2"/>
</dbReference>
<feature type="region of interest" description="Disordered" evidence="5">
    <location>
        <begin position="473"/>
        <end position="503"/>
    </location>
</feature>
<feature type="compositionally biased region" description="Low complexity" evidence="5">
    <location>
        <begin position="372"/>
        <end position="390"/>
    </location>
</feature>
<dbReference type="InterPro" id="IPR029515">
    <property type="entry name" value="Liprin"/>
</dbReference>
<dbReference type="SUPFAM" id="SSF144266">
    <property type="entry name" value="MPN010-like"/>
    <property type="match status" value="1"/>
</dbReference>
<dbReference type="InterPro" id="IPR001660">
    <property type="entry name" value="SAM"/>
</dbReference>
<dbReference type="PANTHER" id="PTHR12587">
    <property type="entry name" value="LAR INTERACTING PROTEIN LIP -RELATED PROTEIN"/>
    <property type="match status" value="1"/>
</dbReference>
<dbReference type="Gene3D" id="1.10.150.50">
    <property type="entry name" value="Transcription Factor, Ets-1"/>
    <property type="match status" value="2"/>
</dbReference>
<dbReference type="CDD" id="cd09563">
    <property type="entry name" value="SAM_liprin-beta1_2_repeat1"/>
    <property type="match status" value="1"/>
</dbReference>
<reference evidence="7 8" key="1">
    <citation type="submission" date="2021-05" db="EMBL/GenBank/DDBJ databases">
        <authorList>
            <person name="Zahm M."/>
            <person name="Klopp C."/>
            <person name="Cabau C."/>
            <person name="Kuhl H."/>
            <person name="Suciu R."/>
            <person name="Ciorpac M."/>
            <person name="Holostenco D."/>
            <person name="Gessner J."/>
            <person name="Wuertz S."/>
            <person name="Hohne C."/>
            <person name="Stock M."/>
            <person name="Gislard M."/>
            <person name="Lluch J."/>
            <person name="Milhes M."/>
            <person name="Lampietro C."/>
            <person name="Lopez Roques C."/>
            <person name="Donnadieu C."/>
            <person name="Du K."/>
            <person name="Schartl M."/>
            <person name="Guiguen Y."/>
        </authorList>
    </citation>
    <scope>NUCLEOTIDE SEQUENCE [LARGE SCALE GENOMIC DNA]</scope>
    <source>
        <strain evidence="7">Hh-F2</strain>
        <tissue evidence="7">Blood</tissue>
    </source>
</reference>
<organism evidence="7 8">
    <name type="scientific">Huso huso</name>
    <name type="common">Beluga</name>
    <name type="synonym">Acipenser huso</name>
    <dbReference type="NCBI Taxonomy" id="61971"/>
    <lineage>
        <taxon>Eukaryota</taxon>
        <taxon>Metazoa</taxon>
        <taxon>Chordata</taxon>
        <taxon>Craniata</taxon>
        <taxon>Vertebrata</taxon>
        <taxon>Euteleostomi</taxon>
        <taxon>Actinopterygii</taxon>
        <taxon>Chondrostei</taxon>
        <taxon>Acipenseriformes</taxon>
        <taxon>Acipenseridae</taxon>
        <taxon>Huso</taxon>
    </lineage>
</organism>
<sequence length="826" mass="93039">MMSDASDMLAAALEQMDGIIAGSKALEYSNGIFDCQSPTSPFMGSLRVLHLVEDLRGLLELMEVEEKEGLRCQIPDSTAETVVEWLQGHMTNGYISVSGDVYQERLTRLESDKESLVLQVSVLTDQVEAQGEKIRDLDFCLEEHREKLNATEEMLQQELLSRSALETQKLDLMAEISNLKLKLTALEKDRLDFEERFRDSEGLIQEINELRFTITDMENERLQYEKKLKSTKSLMAKLSSLKIKVGQMQYEKQRMEHKSQTLKDELVILKDKLEQKDGEVKRLWDESLYKITSATGGSEKDEKDEHLKRKLKEKHLEVQKMKRAVESLMAANEEKDRKIEELRQSLNRYKKVQDMVMSAQVKKDKLKEGSSEESQSDSSVSVSTAISVSIESEKTPSPVARNEKEIVKTPHEIPVQMQKSVLQVSIPALASSPMNFSETEQAQSQETEDWGLSEMSGMMTPDISSIIQETSLCDSPVTPSIPNSSSMDNLKSSDTDKNPVVEPVHQKPTENKAYEEISKFSALPPTPPGQSGSVDDESFGSRKARSSFGRGFFKIKGSKRTASAPNLGGSLSAIEPKFLLMDVLSLCIAETEKEGSEHIDLAGMPRRSAEADGSQTSPSSPDSKKKARGIKKLFGKLKRSQSATFNPDDMSDTEFKRGGVRATAGPRLGWSQDLQHANSELDMPFAKWTKEQVCNWLQEQGLGLNVNFAKRWIMSGQTLLQASQQDLERELGIKQPLHRKKLQLALQALGSEEDDRKGRLDYNWVTRWLDDIGLPQYKTQFDEGRVDGRMLHYMTVDDLLSLKVGSVLHHLSIKRAIQVLFNINNF</sequence>
<proteinExistence type="inferred from homology"/>
<dbReference type="PANTHER" id="PTHR12587:SF16">
    <property type="entry name" value="LIPRIN-BETA-1"/>
    <property type="match status" value="1"/>
</dbReference>
<feature type="coiled-coil region" evidence="4">
    <location>
        <begin position="311"/>
        <end position="352"/>
    </location>
</feature>
<evidence type="ECO:0000256" key="4">
    <source>
        <dbReference type="SAM" id="Coils"/>
    </source>
</evidence>
<dbReference type="SUPFAM" id="SSF47769">
    <property type="entry name" value="SAM/Pointed domain"/>
    <property type="match status" value="2"/>
</dbReference>
<dbReference type="InterPro" id="IPR037618">
    <property type="entry name" value="LIPB1/2_SAM_2nd"/>
</dbReference>
<evidence type="ECO:0000256" key="5">
    <source>
        <dbReference type="SAM" id="MobiDB-lite"/>
    </source>
</evidence>
<dbReference type="InterPro" id="IPR037617">
    <property type="entry name" value="LIPB1/2_SAM_1"/>
</dbReference>
<feature type="compositionally biased region" description="Basic and acidic residues" evidence="5">
    <location>
        <begin position="361"/>
        <end position="370"/>
    </location>
</feature>
<protein>
    <submittedName>
        <fullName evidence="7">Liprin-beta-1-like isoform X1</fullName>
    </submittedName>
</protein>
<feature type="region of interest" description="Disordered" evidence="5">
    <location>
        <begin position="360"/>
        <end position="402"/>
    </location>
</feature>
<evidence type="ECO:0000313" key="7">
    <source>
        <dbReference type="EMBL" id="KAK6487969.1"/>
    </source>
</evidence>
<keyword evidence="2" id="KW-0677">Repeat</keyword>
<evidence type="ECO:0000256" key="3">
    <source>
        <dbReference type="ARBA" id="ARBA00023054"/>
    </source>
</evidence>
<dbReference type="Proteomes" id="UP001369086">
    <property type="component" value="Unassembled WGS sequence"/>
</dbReference>
<feature type="compositionally biased region" description="Polar residues" evidence="5">
    <location>
        <begin position="473"/>
        <end position="490"/>
    </location>
</feature>
<comment type="similarity">
    <text evidence="1">Belongs to the liprin family. Liprin-beta subfamily.</text>
</comment>
<evidence type="ECO:0000313" key="8">
    <source>
        <dbReference type="Proteomes" id="UP001369086"/>
    </source>
</evidence>
<feature type="region of interest" description="Disordered" evidence="5">
    <location>
        <begin position="520"/>
        <end position="542"/>
    </location>
</feature>